<dbReference type="Proteomes" id="UP000799754">
    <property type="component" value="Unassembled WGS sequence"/>
</dbReference>
<protein>
    <submittedName>
        <fullName evidence="1">Uncharacterized protein</fullName>
    </submittedName>
</protein>
<proteinExistence type="predicted"/>
<gene>
    <name evidence="1" type="ORF">BU25DRAFT_484495</name>
</gene>
<reference evidence="1" key="1">
    <citation type="journal article" date="2020" name="Stud. Mycol.">
        <title>101 Dothideomycetes genomes: a test case for predicting lifestyles and emergence of pathogens.</title>
        <authorList>
            <person name="Haridas S."/>
            <person name="Albert R."/>
            <person name="Binder M."/>
            <person name="Bloem J."/>
            <person name="Labutti K."/>
            <person name="Salamov A."/>
            <person name="Andreopoulos B."/>
            <person name="Baker S."/>
            <person name="Barry K."/>
            <person name="Bills G."/>
            <person name="Bluhm B."/>
            <person name="Cannon C."/>
            <person name="Castanera R."/>
            <person name="Culley D."/>
            <person name="Daum C."/>
            <person name="Ezra D."/>
            <person name="Gonzalez J."/>
            <person name="Henrissat B."/>
            <person name="Kuo A."/>
            <person name="Liang C."/>
            <person name="Lipzen A."/>
            <person name="Lutzoni F."/>
            <person name="Magnuson J."/>
            <person name="Mondo S."/>
            <person name="Nolan M."/>
            <person name="Ohm R."/>
            <person name="Pangilinan J."/>
            <person name="Park H.-J."/>
            <person name="Ramirez L."/>
            <person name="Alfaro M."/>
            <person name="Sun H."/>
            <person name="Tritt A."/>
            <person name="Yoshinaga Y."/>
            <person name="Zwiers L.-H."/>
            <person name="Turgeon B."/>
            <person name="Goodwin S."/>
            <person name="Spatafora J."/>
            <person name="Crous P."/>
            <person name="Grigoriev I."/>
        </authorList>
    </citation>
    <scope>NUCLEOTIDE SEQUENCE</scope>
    <source>
        <strain evidence="1">CBS 525.71</strain>
    </source>
</reference>
<dbReference type="EMBL" id="MU006707">
    <property type="protein sequence ID" value="KAF2630419.1"/>
    <property type="molecule type" value="Genomic_DNA"/>
</dbReference>
<evidence type="ECO:0000313" key="1">
    <source>
        <dbReference type="EMBL" id="KAF2630419.1"/>
    </source>
</evidence>
<organism evidence="1 2">
    <name type="scientific">Macroventuria anomochaeta</name>
    <dbReference type="NCBI Taxonomy" id="301207"/>
    <lineage>
        <taxon>Eukaryota</taxon>
        <taxon>Fungi</taxon>
        <taxon>Dikarya</taxon>
        <taxon>Ascomycota</taxon>
        <taxon>Pezizomycotina</taxon>
        <taxon>Dothideomycetes</taxon>
        <taxon>Pleosporomycetidae</taxon>
        <taxon>Pleosporales</taxon>
        <taxon>Pleosporineae</taxon>
        <taxon>Didymellaceae</taxon>
        <taxon>Macroventuria</taxon>
    </lineage>
</organism>
<accession>A0ACB6SAS7</accession>
<name>A0ACB6SAS7_9PLEO</name>
<keyword evidence="2" id="KW-1185">Reference proteome</keyword>
<sequence length="532" mass="58561">MKLVYTKKCKAGSLFASGILFLVAIAIICWQASYSYRPGPKYYYSHFSGLQFACALAFDALQVLRLVSQPYNRDLYLSRTRLLQIFTNTYWIVLSVSAFACAIGYGLTPKPDATAIQVLIFLNSAVALMKVIIDRISLKGTGTQAMPLPDSKRFSQSRRWFLAVSRNSNRLFKFMRFALSILFIVGAVQLAMQYRFKNPGTISRVDLASGASLSINYYCTTVPPTNSSSLSTIWFESDGAHGITDFIGVQTILADLHGRNSCSYDSPNFGFSSRLPSSEPTDLTTVFNPLVHAIQRENETKILVGWGGGGENVLRHAKQNPSTTRGVVLLDVSPNGIEWLDQKRTQNLTMEETVTLAKLDLEGRASLTQTILGVGLPWGLLPVFIPANATGYFDKSLYPRHHAQSLKEDLWAMQYYSIRSMLPDPFSPILESLSVPEGLPVYMVASYVAGTDDASSAFYRDEKSAPDPEGLRKNYPLYTSIHGIWEGRSLVVSGATSGALSYFRLEISGYAGGVWAKHSTGGSITGKPQQAV</sequence>
<evidence type="ECO:0000313" key="2">
    <source>
        <dbReference type="Proteomes" id="UP000799754"/>
    </source>
</evidence>
<comment type="caution">
    <text evidence="1">The sequence shown here is derived from an EMBL/GenBank/DDBJ whole genome shotgun (WGS) entry which is preliminary data.</text>
</comment>